<evidence type="ECO:0000256" key="1">
    <source>
        <dbReference type="SAM" id="MobiDB-lite"/>
    </source>
</evidence>
<organism evidence="2 3">
    <name type="scientific">Cichlidogyrus casuarinus</name>
    <dbReference type="NCBI Taxonomy" id="1844966"/>
    <lineage>
        <taxon>Eukaryota</taxon>
        <taxon>Metazoa</taxon>
        <taxon>Spiralia</taxon>
        <taxon>Lophotrochozoa</taxon>
        <taxon>Platyhelminthes</taxon>
        <taxon>Monogenea</taxon>
        <taxon>Monopisthocotylea</taxon>
        <taxon>Dactylogyridea</taxon>
        <taxon>Ancyrocephalidae</taxon>
        <taxon>Cichlidogyrus</taxon>
    </lineage>
</organism>
<accession>A0ABD2QIE4</accession>
<feature type="region of interest" description="Disordered" evidence="1">
    <location>
        <begin position="86"/>
        <end position="164"/>
    </location>
</feature>
<evidence type="ECO:0000313" key="3">
    <source>
        <dbReference type="Proteomes" id="UP001626550"/>
    </source>
</evidence>
<dbReference type="EMBL" id="JBJKFK010000150">
    <property type="protein sequence ID" value="KAL3319284.1"/>
    <property type="molecule type" value="Genomic_DNA"/>
</dbReference>
<reference evidence="2 3" key="1">
    <citation type="submission" date="2024-11" db="EMBL/GenBank/DDBJ databases">
        <title>Adaptive evolution of stress response genes in parasites aligns with host niche diversity.</title>
        <authorList>
            <person name="Hahn C."/>
            <person name="Resl P."/>
        </authorList>
    </citation>
    <scope>NUCLEOTIDE SEQUENCE [LARGE SCALE GENOMIC DNA]</scope>
    <source>
        <strain evidence="2">EGGRZ-B1_66</strain>
        <tissue evidence="2">Body</tissue>
    </source>
</reference>
<feature type="compositionally biased region" description="Acidic residues" evidence="1">
    <location>
        <begin position="132"/>
        <end position="145"/>
    </location>
</feature>
<comment type="caution">
    <text evidence="2">The sequence shown here is derived from an EMBL/GenBank/DDBJ whole genome shotgun (WGS) entry which is preliminary data.</text>
</comment>
<name>A0ABD2QIE4_9PLAT</name>
<gene>
    <name evidence="2" type="ORF">Ciccas_002051</name>
</gene>
<dbReference type="AlphaFoldDB" id="A0ABD2QIE4"/>
<proteinExistence type="predicted"/>
<sequence length="202" mass="22329">MAAIPRTRPRLHLPYCLVIFPNLPLQCKQNPFYFDLSSYQRSPRAMAIDPFTVDLNQLIALIASGKLSPQSRSHAQSIVARLAGLSLKQSSPGSPKRRGKKKTSADLDDLRLDIDGQEYVVVSKDNETQEPASDDEEDEEEEEETGISSPLPPPDDAVPEGLDISNWQKEASTAAYGCVESYHKLDILGEGSYATVYRGYSQ</sequence>
<dbReference type="Proteomes" id="UP001626550">
    <property type="component" value="Unassembled WGS sequence"/>
</dbReference>
<keyword evidence="3" id="KW-1185">Reference proteome</keyword>
<evidence type="ECO:0008006" key="4">
    <source>
        <dbReference type="Google" id="ProtNLM"/>
    </source>
</evidence>
<protein>
    <recommendedName>
        <fullName evidence="4">Protein kinase domain-containing protein</fullName>
    </recommendedName>
</protein>
<evidence type="ECO:0000313" key="2">
    <source>
        <dbReference type="EMBL" id="KAL3319284.1"/>
    </source>
</evidence>
<feature type="compositionally biased region" description="Basic and acidic residues" evidence="1">
    <location>
        <begin position="103"/>
        <end position="114"/>
    </location>
</feature>